<dbReference type="AlphaFoldDB" id="A0A1Y5NXW0"/>
<organism evidence="1">
    <name type="scientific">uncultured Microbacterium sp</name>
    <dbReference type="NCBI Taxonomy" id="191216"/>
    <lineage>
        <taxon>Bacteria</taxon>
        <taxon>Bacillati</taxon>
        <taxon>Actinomycetota</taxon>
        <taxon>Actinomycetes</taxon>
        <taxon>Micrococcales</taxon>
        <taxon>Microbacteriaceae</taxon>
        <taxon>Microbacterium</taxon>
        <taxon>environmental samples</taxon>
    </lineage>
</organism>
<sequence length="420" mass="46574">MTATAMDVVRGAAVVIDDRIGQESDIDDLLKQLDDEAIPTVKLKRLPPPESLVHWKQFALIVMDWALTDVDDESEIEIPAGVPVPSTLSREIIDRNIAFIAALLEQTALPVFIATNESLDEVRTSLREGLETDFPVYNERVHVFSKSELKPDLFETIGSWVSSRPALTVLNAWRTAYVDAEINVFHQFSRAQHDWVASIQRAAAADDAELPVMMRDLIAANVLNRIGPLKVILGDVAPDGALDDASSLRRVLHYSAVVPDSSLATSEASTGDLFVVDGASEPFERIRILLTPECDLTLRDKTWRFTTLTAVRNPRASKQSKNRAAEAWKLSRSRDLFLTVNLLTEDCAEYDIAVNEWTSEAVTPTKTPDEFVIWPGHKRIGRLLPPYSSFLQQSFASVAIRKGMPRLPADLYAAAVAEAE</sequence>
<name>A0A1Y5NXW0_9MICO</name>
<accession>A0A1Y5NXW0</accession>
<proteinExistence type="predicted"/>
<gene>
    <name evidence="1" type="ORF">MIPYR_10130</name>
</gene>
<evidence type="ECO:0000313" key="1">
    <source>
        <dbReference type="EMBL" id="SBS69949.1"/>
    </source>
</evidence>
<dbReference type="RefSeq" id="WP_295572365.1">
    <property type="nucleotide sequence ID" value="NZ_FLQR01000001.1"/>
</dbReference>
<reference evidence="1" key="1">
    <citation type="submission" date="2016-03" db="EMBL/GenBank/DDBJ databases">
        <authorList>
            <person name="Ploux O."/>
        </authorList>
    </citation>
    <scope>NUCLEOTIDE SEQUENCE</scope>
    <source>
        <strain evidence="1">UC1</strain>
    </source>
</reference>
<protein>
    <submittedName>
        <fullName evidence="1">Uncharacterized protein</fullName>
    </submittedName>
</protein>
<dbReference type="EMBL" id="FLQR01000001">
    <property type="protein sequence ID" value="SBS69949.1"/>
    <property type="molecule type" value="Genomic_DNA"/>
</dbReference>